<dbReference type="AlphaFoldDB" id="A0A0C1FDB7"/>
<evidence type="ECO:0000313" key="2">
    <source>
        <dbReference type="EMBL" id="KIA91052.1"/>
    </source>
</evidence>
<sequence>MRLLIIFLFLSFVGLQVNAQTDNAELYKIHKLLQQNLSTEGKYAVYGATKKNVMINFDFKDPDGIDTSSSNIWKRAEWKNFLNSVDTSVVANYSLSTAGKPWFKIKAKAKKTMVFAPVIISNDGNLAISILKIINTLGRASSSMVYFLQKENGKWKVKQDRLISITDFS</sequence>
<dbReference type="OrthoDB" id="759977at2"/>
<organism evidence="2 3">
    <name type="scientific">Pedobacter kyungheensis</name>
    <dbReference type="NCBI Taxonomy" id="1069985"/>
    <lineage>
        <taxon>Bacteria</taxon>
        <taxon>Pseudomonadati</taxon>
        <taxon>Bacteroidota</taxon>
        <taxon>Sphingobacteriia</taxon>
        <taxon>Sphingobacteriales</taxon>
        <taxon>Sphingobacteriaceae</taxon>
        <taxon>Pedobacter</taxon>
    </lineage>
</organism>
<dbReference type="EMBL" id="JSYN01000035">
    <property type="protein sequence ID" value="KIA91052.1"/>
    <property type="molecule type" value="Genomic_DNA"/>
</dbReference>
<feature type="signal peptide" evidence="1">
    <location>
        <begin position="1"/>
        <end position="19"/>
    </location>
</feature>
<evidence type="ECO:0000256" key="1">
    <source>
        <dbReference type="SAM" id="SignalP"/>
    </source>
</evidence>
<evidence type="ECO:0000313" key="3">
    <source>
        <dbReference type="Proteomes" id="UP000031246"/>
    </source>
</evidence>
<reference evidence="2 3" key="1">
    <citation type="submission" date="2014-10" db="EMBL/GenBank/DDBJ databases">
        <title>Pedobacter Kyungheensis.</title>
        <authorList>
            <person name="Anderson B.M."/>
            <person name="Newman J.D."/>
        </authorList>
    </citation>
    <scope>NUCLEOTIDE SEQUENCE [LARGE SCALE GENOMIC DNA]</scope>
    <source>
        <strain evidence="2 3">KACC 16221</strain>
    </source>
</reference>
<comment type="caution">
    <text evidence="2">The sequence shown here is derived from an EMBL/GenBank/DDBJ whole genome shotgun (WGS) entry which is preliminary data.</text>
</comment>
<gene>
    <name evidence="2" type="ORF">OC25_23205</name>
</gene>
<keyword evidence="3" id="KW-1185">Reference proteome</keyword>
<accession>A0A0C1FDB7</accession>
<evidence type="ECO:0008006" key="4">
    <source>
        <dbReference type="Google" id="ProtNLM"/>
    </source>
</evidence>
<dbReference type="Proteomes" id="UP000031246">
    <property type="component" value="Unassembled WGS sequence"/>
</dbReference>
<protein>
    <recommendedName>
        <fullName evidence="4">SnoaL-like domain-containing protein</fullName>
    </recommendedName>
</protein>
<dbReference type="RefSeq" id="WP_039481508.1">
    <property type="nucleotide sequence ID" value="NZ_JSYN01000035.1"/>
</dbReference>
<keyword evidence="1" id="KW-0732">Signal</keyword>
<name>A0A0C1FDB7_9SPHI</name>
<feature type="chain" id="PRO_5002149872" description="SnoaL-like domain-containing protein" evidence="1">
    <location>
        <begin position="20"/>
        <end position="169"/>
    </location>
</feature>
<proteinExistence type="predicted"/>